<dbReference type="AlphaFoldDB" id="A0A485K7F4"/>
<dbReference type="GO" id="GO:0005506">
    <property type="term" value="F:iron ion binding"/>
    <property type="evidence" value="ECO:0007669"/>
    <property type="project" value="InterPro"/>
</dbReference>
<gene>
    <name evidence="9" type="primary">Aste57867_377</name>
    <name evidence="8" type="ORF">As57867_000376</name>
    <name evidence="9" type="ORF">ASTE57867_377</name>
</gene>
<evidence type="ECO:0000313" key="9">
    <source>
        <dbReference type="EMBL" id="VFT77602.1"/>
    </source>
</evidence>
<dbReference type="GO" id="GO:0016125">
    <property type="term" value="P:sterol metabolic process"/>
    <property type="evidence" value="ECO:0007669"/>
    <property type="project" value="TreeGrafter"/>
</dbReference>
<dbReference type="EMBL" id="CAADRA010000017">
    <property type="protein sequence ID" value="VFT77602.1"/>
    <property type="molecule type" value="Genomic_DNA"/>
</dbReference>
<evidence type="ECO:0000256" key="2">
    <source>
        <dbReference type="ARBA" id="ARBA00010617"/>
    </source>
</evidence>
<dbReference type="SUPFAM" id="SSF48264">
    <property type="entry name" value="Cytochrome P450"/>
    <property type="match status" value="1"/>
</dbReference>
<dbReference type="Proteomes" id="UP000332933">
    <property type="component" value="Unassembled WGS sequence"/>
</dbReference>
<keyword evidence="7" id="KW-0503">Monooxygenase</keyword>
<proteinExistence type="inferred from homology"/>
<accession>A0A485K7F4</accession>
<sequence>MGNIWSFVVHQITAIADLLSFAKNPRQALLTCRGKYGDVFLVDSALVGTKIAGLCGPEALEQFQALLQDGTFVKKGGFPDSLTEVLGPILTRLDGQMHDDRKAKLMEAFSATQLDQYKPVVRRIVQVEHLRWVKLKSFSIVRETKRLLFKVLLTILYGLDDDDSHMEFIQVLDDYVTAVQQSLKAVDPRGPASRAKFIDQLIAPAIQRAKRVDHTNSSVLGFLVQAGKMTDEELTQECFHVMFASFGGLSTLAANMVTALAVFPPIRANMSAARATMMQDVATQEMRWMQLGQLGYLNQFVLEVKRFYNAGPTQIYTRATRNVQVKTSIASIQVPKGALVMAGLEATSKHPNVWVDAETFNPDRFQGFNLEQNLFKFCPHSLGSTNHRRCAGEELSTVILDSILLSLMDFTWGMVPGQDYTLESNTITAVPLGQLMVQNFKACKSEAGRWPFDFEARTS</sequence>
<name>A0A485K7F4_9STRA</name>
<dbReference type="GO" id="GO:0004497">
    <property type="term" value="F:monooxygenase activity"/>
    <property type="evidence" value="ECO:0007669"/>
    <property type="project" value="UniProtKB-KW"/>
</dbReference>
<keyword evidence="6" id="KW-0408">Iron</keyword>
<comment type="similarity">
    <text evidence="2">Belongs to the cytochrome P450 family.</text>
</comment>
<dbReference type="InterPro" id="IPR036396">
    <property type="entry name" value="Cyt_P450_sf"/>
</dbReference>
<dbReference type="InterPro" id="IPR001128">
    <property type="entry name" value="Cyt_P450"/>
</dbReference>
<evidence type="ECO:0000256" key="3">
    <source>
        <dbReference type="ARBA" id="ARBA00022617"/>
    </source>
</evidence>
<dbReference type="Gene3D" id="1.10.630.10">
    <property type="entry name" value="Cytochrome P450"/>
    <property type="match status" value="1"/>
</dbReference>
<evidence type="ECO:0000256" key="7">
    <source>
        <dbReference type="ARBA" id="ARBA00023033"/>
    </source>
</evidence>
<dbReference type="PANTHER" id="PTHR24286:SF24">
    <property type="entry name" value="LANOSTEROL 14-ALPHA DEMETHYLASE"/>
    <property type="match status" value="1"/>
</dbReference>
<reference evidence="9 10" key="1">
    <citation type="submission" date="2019-03" db="EMBL/GenBank/DDBJ databases">
        <authorList>
            <person name="Gaulin E."/>
            <person name="Dumas B."/>
        </authorList>
    </citation>
    <scope>NUCLEOTIDE SEQUENCE [LARGE SCALE GENOMIC DNA]</scope>
    <source>
        <strain evidence="9">CBS 568.67</strain>
    </source>
</reference>
<protein>
    <submittedName>
        <fullName evidence="9">Aste57867_377 protein</fullName>
    </submittedName>
</protein>
<evidence type="ECO:0000313" key="8">
    <source>
        <dbReference type="EMBL" id="KAF0720366.1"/>
    </source>
</evidence>
<dbReference type="OrthoDB" id="2789670at2759"/>
<dbReference type="Pfam" id="PF00067">
    <property type="entry name" value="p450"/>
    <property type="match status" value="1"/>
</dbReference>
<dbReference type="PANTHER" id="PTHR24286">
    <property type="entry name" value="CYTOCHROME P450 26"/>
    <property type="match status" value="1"/>
</dbReference>
<keyword evidence="10" id="KW-1185">Reference proteome</keyword>
<keyword evidence="5" id="KW-0560">Oxidoreductase</keyword>
<evidence type="ECO:0000313" key="10">
    <source>
        <dbReference type="Proteomes" id="UP000332933"/>
    </source>
</evidence>
<dbReference type="GO" id="GO:0016705">
    <property type="term" value="F:oxidoreductase activity, acting on paired donors, with incorporation or reduction of molecular oxygen"/>
    <property type="evidence" value="ECO:0007669"/>
    <property type="project" value="InterPro"/>
</dbReference>
<evidence type="ECO:0000256" key="6">
    <source>
        <dbReference type="ARBA" id="ARBA00023004"/>
    </source>
</evidence>
<comment type="cofactor">
    <cofactor evidence="1">
        <name>heme</name>
        <dbReference type="ChEBI" id="CHEBI:30413"/>
    </cofactor>
</comment>
<dbReference type="GO" id="GO:0020037">
    <property type="term" value="F:heme binding"/>
    <property type="evidence" value="ECO:0007669"/>
    <property type="project" value="InterPro"/>
</dbReference>
<keyword evidence="3" id="KW-0349">Heme</keyword>
<evidence type="ECO:0000256" key="4">
    <source>
        <dbReference type="ARBA" id="ARBA00022723"/>
    </source>
</evidence>
<evidence type="ECO:0000256" key="1">
    <source>
        <dbReference type="ARBA" id="ARBA00001971"/>
    </source>
</evidence>
<keyword evidence="4" id="KW-0479">Metal-binding</keyword>
<evidence type="ECO:0000256" key="5">
    <source>
        <dbReference type="ARBA" id="ARBA00023002"/>
    </source>
</evidence>
<reference evidence="8" key="2">
    <citation type="submission" date="2019-06" db="EMBL/GenBank/DDBJ databases">
        <title>Genomics analysis of Aphanomyces spp. identifies a new class of oomycete effector associated with host adaptation.</title>
        <authorList>
            <person name="Gaulin E."/>
        </authorList>
    </citation>
    <scope>NUCLEOTIDE SEQUENCE</scope>
    <source>
        <strain evidence="8">CBS 578.67</strain>
    </source>
</reference>
<dbReference type="EMBL" id="VJMH01000017">
    <property type="protein sequence ID" value="KAF0720366.1"/>
    <property type="molecule type" value="Genomic_DNA"/>
</dbReference>
<organism evidence="9 10">
    <name type="scientific">Aphanomyces stellatus</name>
    <dbReference type="NCBI Taxonomy" id="120398"/>
    <lineage>
        <taxon>Eukaryota</taxon>
        <taxon>Sar</taxon>
        <taxon>Stramenopiles</taxon>
        <taxon>Oomycota</taxon>
        <taxon>Saprolegniomycetes</taxon>
        <taxon>Saprolegniales</taxon>
        <taxon>Verrucalvaceae</taxon>
        <taxon>Aphanomyces</taxon>
    </lineage>
</organism>